<dbReference type="Proteomes" id="UP000245629">
    <property type="component" value="Chromosome 1"/>
</dbReference>
<keyword evidence="3" id="KW-1185">Reference proteome</keyword>
<dbReference type="AlphaFoldDB" id="A0A2S2CKW0"/>
<feature type="transmembrane region" description="Helical" evidence="1">
    <location>
        <begin position="82"/>
        <end position="103"/>
    </location>
</feature>
<evidence type="ECO:0000256" key="1">
    <source>
        <dbReference type="SAM" id="Phobius"/>
    </source>
</evidence>
<dbReference type="EMBL" id="CP029352">
    <property type="protein sequence ID" value="AWK85010.1"/>
    <property type="molecule type" value="Genomic_DNA"/>
</dbReference>
<feature type="transmembrane region" description="Helical" evidence="1">
    <location>
        <begin position="50"/>
        <end position="70"/>
    </location>
</feature>
<dbReference type="KEGG" id="azz:DEW08_01385"/>
<keyword evidence="1" id="KW-0472">Membrane</keyword>
<gene>
    <name evidence="2" type="ORF">DEW08_01385</name>
</gene>
<keyword evidence="1" id="KW-0812">Transmembrane</keyword>
<reference evidence="3" key="1">
    <citation type="submission" date="2018-05" db="EMBL/GenBank/DDBJ databases">
        <title>Azospirillum thermophila sp. nov., a novel isolated from hot spring.</title>
        <authorList>
            <person name="Zhao Z."/>
        </authorList>
    </citation>
    <scope>NUCLEOTIDE SEQUENCE [LARGE SCALE GENOMIC DNA]</scope>
    <source>
        <strain evidence="3">CFH 70021</strain>
    </source>
</reference>
<evidence type="ECO:0000313" key="3">
    <source>
        <dbReference type="Proteomes" id="UP000245629"/>
    </source>
</evidence>
<dbReference type="RefSeq" id="WP_109323831.1">
    <property type="nucleotide sequence ID" value="NZ_CP029352.1"/>
</dbReference>
<proteinExistence type="predicted"/>
<evidence type="ECO:0000313" key="2">
    <source>
        <dbReference type="EMBL" id="AWK85010.1"/>
    </source>
</evidence>
<organism evidence="2 3">
    <name type="scientific">Azospirillum thermophilum</name>
    <dbReference type="NCBI Taxonomy" id="2202148"/>
    <lineage>
        <taxon>Bacteria</taxon>
        <taxon>Pseudomonadati</taxon>
        <taxon>Pseudomonadota</taxon>
        <taxon>Alphaproteobacteria</taxon>
        <taxon>Rhodospirillales</taxon>
        <taxon>Azospirillaceae</taxon>
        <taxon>Azospirillum</taxon>
    </lineage>
</organism>
<accession>A0A2S2CKW0</accession>
<name>A0A2S2CKW0_9PROT</name>
<keyword evidence="1" id="KW-1133">Transmembrane helix</keyword>
<protein>
    <submittedName>
        <fullName evidence="2">Uncharacterized protein</fullName>
    </submittedName>
</protein>
<sequence length="104" mass="9840">MKAGTLAESGSAGLAGVVAVVAELAPSASVALAVAAGVAAVGCWRGMRPALAPAIYRAVAAVATLGVGIVADPEALGRQAGWLAGVVEAVLWSVYSGAAGAALA</sequence>